<sequence>MAFWADNPLNRTQTLLFHPTLEEMVGENHPVRLFDELLRQQDWSQWELQYCRFRGQPPIHPRIIVGAILYGMTLRLTSSRQLEDACNNRLDFIWLVHGHHIDHSTFAKFIIKHKKGLESLFAGISSLARQMGYIELKEIVTDGTRIQANSSPHKTASKEEIKKWLACLEQQISESLAQMAQNDEQEDRRYGSSGSPSQLPLPFHGLIKRKELMQKAKQAVVEVEKRRAQKGESSPDKIAKVPVSDPDARVLPNKEAGFSPNYTPVISTDGKHGFIVDADVTASTAEAPVQSQAVDRIEEIHGTRPEHMIGDGLYNDLENVQALEAKGVTLLIPVKPTGATEEDVAYRSDPTEPVSSELVEKLPLSPNGYFTRNAFIFNLELDCFFCPMGKCLDFKCITSHKKSDDSIRETRVYKALSSDCGSCPLKGQCIPAKQKNRRVERMQGSEALDRTAERMKQTENQERFRRRGVIGETPFAHIKGNLGIRRFRHRGR</sequence>
<name>A0ABV6Z6S5_UNCC1</name>
<evidence type="ECO:0000256" key="1">
    <source>
        <dbReference type="SAM" id="MobiDB-lite"/>
    </source>
</evidence>
<dbReference type="Pfam" id="PF13751">
    <property type="entry name" value="DDE_Tnp_1_6"/>
    <property type="match status" value="1"/>
</dbReference>
<feature type="region of interest" description="Disordered" evidence="1">
    <location>
        <begin position="434"/>
        <end position="462"/>
    </location>
</feature>
<dbReference type="NCBIfam" id="NF033551">
    <property type="entry name" value="transpos_IS1182"/>
    <property type="match status" value="1"/>
</dbReference>
<dbReference type="Pfam" id="PF05598">
    <property type="entry name" value="DUF772"/>
    <property type="match status" value="1"/>
</dbReference>
<organism evidence="4 5">
    <name type="scientific">candidate division CSSED10-310 bacterium</name>
    <dbReference type="NCBI Taxonomy" id="2855610"/>
    <lineage>
        <taxon>Bacteria</taxon>
        <taxon>Bacteria division CSSED10-310</taxon>
    </lineage>
</organism>
<feature type="compositionally biased region" description="Basic and acidic residues" evidence="1">
    <location>
        <begin position="437"/>
        <end position="462"/>
    </location>
</feature>
<dbReference type="Proteomes" id="UP001594351">
    <property type="component" value="Unassembled WGS sequence"/>
</dbReference>
<dbReference type="EMBL" id="JBHPBY010000736">
    <property type="protein sequence ID" value="MFC1854144.1"/>
    <property type="molecule type" value="Genomic_DNA"/>
</dbReference>
<dbReference type="PANTHER" id="PTHR33408:SF4">
    <property type="entry name" value="TRANSPOSASE DDE DOMAIN-CONTAINING PROTEIN"/>
    <property type="match status" value="1"/>
</dbReference>
<evidence type="ECO:0000259" key="2">
    <source>
        <dbReference type="Pfam" id="PF05598"/>
    </source>
</evidence>
<feature type="domain" description="Transposase DDE" evidence="3">
    <location>
        <begin position="386"/>
        <end position="491"/>
    </location>
</feature>
<dbReference type="PANTHER" id="PTHR33408">
    <property type="entry name" value="TRANSPOSASE"/>
    <property type="match status" value="1"/>
</dbReference>
<gene>
    <name evidence="4" type="ORF">ACFL27_28505</name>
</gene>
<proteinExistence type="predicted"/>
<dbReference type="InterPro" id="IPR008490">
    <property type="entry name" value="Transposase_InsH_N"/>
</dbReference>
<feature type="region of interest" description="Disordered" evidence="1">
    <location>
        <begin position="225"/>
        <end position="256"/>
    </location>
</feature>
<protein>
    <submittedName>
        <fullName evidence="4">IS1182 family transposase</fullName>
    </submittedName>
</protein>
<dbReference type="InterPro" id="IPR025668">
    <property type="entry name" value="Tnp_DDE_dom"/>
</dbReference>
<reference evidence="4 5" key="1">
    <citation type="submission" date="2024-09" db="EMBL/GenBank/DDBJ databases">
        <title>Laminarin stimulates single cell rates of sulfate reduction while oxygen inhibits transcriptomic activity in coastal marine sediment.</title>
        <authorList>
            <person name="Lindsay M."/>
            <person name="Orcutt B."/>
            <person name="Emerson D."/>
            <person name="Stepanauskas R."/>
            <person name="D'Angelo T."/>
        </authorList>
    </citation>
    <scope>NUCLEOTIDE SEQUENCE [LARGE SCALE GENOMIC DNA]</scope>
    <source>
        <strain evidence="4">SAG AM-311-K15</strain>
    </source>
</reference>
<feature type="compositionally biased region" description="Basic and acidic residues" evidence="1">
    <location>
        <begin position="225"/>
        <end position="239"/>
    </location>
</feature>
<feature type="compositionally biased region" description="Low complexity" evidence="1">
    <location>
        <begin position="191"/>
        <end position="201"/>
    </location>
</feature>
<evidence type="ECO:0000313" key="4">
    <source>
        <dbReference type="EMBL" id="MFC1854144.1"/>
    </source>
</evidence>
<evidence type="ECO:0000259" key="3">
    <source>
        <dbReference type="Pfam" id="PF13751"/>
    </source>
</evidence>
<accession>A0ABV6Z6S5</accession>
<dbReference type="InterPro" id="IPR047629">
    <property type="entry name" value="IS1182_transpos"/>
</dbReference>
<feature type="domain" description="Transposase InsH N-terminal" evidence="2">
    <location>
        <begin position="20"/>
        <end position="110"/>
    </location>
</feature>
<feature type="region of interest" description="Disordered" evidence="1">
    <location>
        <begin position="179"/>
        <end position="201"/>
    </location>
</feature>
<keyword evidence="5" id="KW-1185">Reference proteome</keyword>
<evidence type="ECO:0000313" key="5">
    <source>
        <dbReference type="Proteomes" id="UP001594351"/>
    </source>
</evidence>
<comment type="caution">
    <text evidence="4">The sequence shown here is derived from an EMBL/GenBank/DDBJ whole genome shotgun (WGS) entry which is preliminary data.</text>
</comment>